<name>A0A0K9PQI1_ZOSMR</name>
<dbReference type="PROSITE" id="PS50021">
    <property type="entry name" value="CH"/>
    <property type="match status" value="1"/>
</dbReference>
<dbReference type="InterPro" id="IPR036961">
    <property type="entry name" value="Kinesin_motor_dom_sf"/>
</dbReference>
<dbReference type="GO" id="GO:0003777">
    <property type="term" value="F:microtubule motor activity"/>
    <property type="evidence" value="ECO:0007669"/>
    <property type="project" value="InterPro"/>
</dbReference>
<feature type="binding site" evidence="7">
    <location>
        <begin position="390"/>
        <end position="397"/>
    </location>
    <ligand>
        <name>ATP</name>
        <dbReference type="ChEBI" id="CHEBI:30616"/>
    </ligand>
</feature>
<dbReference type="InterPro" id="IPR001715">
    <property type="entry name" value="CH_dom"/>
</dbReference>
<dbReference type="PANTHER" id="PTHR47972">
    <property type="entry name" value="KINESIN-LIKE PROTEIN KLP-3"/>
    <property type="match status" value="1"/>
</dbReference>
<feature type="compositionally biased region" description="Basic and acidic residues" evidence="8">
    <location>
        <begin position="655"/>
        <end position="666"/>
    </location>
</feature>
<dbReference type="SUPFAM" id="SSF52540">
    <property type="entry name" value="P-loop containing nucleoside triphosphate hydrolases"/>
    <property type="match status" value="1"/>
</dbReference>
<feature type="domain" description="Calponin-homology (CH)" evidence="9">
    <location>
        <begin position="1"/>
        <end position="94"/>
    </location>
</feature>
<keyword evidence="12" id="KW-1185">Reference proteome</keyword>
<feature type="region of interest" description="Disordered" evidence="8">
    <location>
        <begin position="655"/>
        <end position="747"/>
    </location>
</feature>
<evidence type="ECO:0000256" key="4">
    <source>
        <dbReference type="ARBA" id="ARBA00022840"/>
    </source>
</evidence>
<keyword evidence="2" id="KW-0493">Microtubule</keyword>
<dbReference type="InterPro" id="IPR027417">
    <property type="entry name" value="P-loop_NTPase"/>
</dbReference>
<evidence type="ECO:0000256" key="7">
    <source>
        <dbReference type="PROSITE-ProRule" id="PRU00283"/>
    </source>
</evidence>
<dbReference type="Gene3D" id="1.10.418.10">
    <property type="entry name" value="Calponin-like domain"/>
    <property type="match status" value="1"/>
</dbReference>
<dbReference type="OrthoDB" id="3176171at2759"/>
<dbReference type="Gene3D" id="3.40.850.10">
    <property type="entry name" value="Kinesin motor domain"/>
    <property type="match status" value="1"/>
</dbReference>
<dbReference type="GO" id="GO:0007018">
    <property type="term" value="P:microtubule-based movement"/>
    <property type="evidence" value="ECO:0007669"/>
    <property type="project" value="InterPro"/>
</dbReference>
<dbReference type="InterPro" id="IPR027640">
    <property type="entry name" value="Kinesin-like_fam"/>
</dbReference>
<dbReference type="PROSITE" id="PS50067">
    <property type="entry name" value="KINESIN_MOTOR_2"/>
    <property type="match status" value="1"/>
</dbReference>
<evidence type="ECO:0000256" key="1">
    <source>
        <dbReference type="ARBA" id="ARBA00010899"/>
    </source>
</evidence>
<dbReference type="EMBL" id="LFYR01000684">
    <property type="protein sequence ID" value="KMZ71221.1"/>
    <property type="molecule type" value="Genomic_DNA"/>
</dbReference>
<evidence type="ECO:0000256" key="6">
    <source>
        <dbReference type="ARBA" id="ARBA00023175"/>
    </source>
</evidence>
<dbReference type="GO" id="GO:0015630">
    <property type="term" value="C:microtubule cytoskeleton"/>
    <property type="evidence" value="ECO:0000318"/>
    <property type="project" value="GO_Central"/>
</dbReference>
<evidence type="ECO:0000256" key="3">
    <source>
        <dbReference type="ARBA" id="ARBA00022741"/>
    </source>
</evidence>
<dbReference type="FunFam" id="3.40.850.10:FF:000045">
    <property type="entry name" value="Kinesin-like protein KIN-14I isoform A"/>
    <property type="match status" value="1"/>
</dbReference>
<dbReference type="GO" id="GO:0005524">
    <property type="term" value="F:ATP binding"/>
    <property type="evidence" value="ECO:0007669"/>
    <property type="project" value="UniProtKB-UniRule"/>
</dbReference>
<dbReference type="AlphaFoldDB" id="A0A0K9PQI1"/>
<dbReference type="GO" id="GO:0016887">
    <property type="term" value="F:ATP hydrolysis activity"/>
    <property type="evidence" value="ECO:0007669"/>
    <property type="project" value="UniProtKB-ARBA"/>
</dbReference>
<dbReference type="PANTHER" id="PTHR47972:SF39">
    <property type="entry name" value="KINESIN-LIKE PROTEIN KIN-14I"/>
    <property type="match status" value="1"/>
</dbReference>
<evidence type="ECO:0000256" key="5">
    <source>
        <dbReference type="ARBA" id="ARBA00023054"/>
    </source>
</evidence>
<dbReference type="PRINTS" id="PR00380">
    <property type="entry name" value="KINESINHEAVY"/>
</dbReference>
<dbReference type="STRING" id="29655.A0A0K9PQI1"/>
<feature type="region of interest" description="Disordered" evidence="8">
    <location>
        <begin position="844"/>
        <end position="877"/>
    </location>
</feature>
<feature type="domain" description="Kinesin motor" evidence="10">
    <location>
        <begin position="307"/>
        <end position="627"/>
    </location>
</feature>
<dbReference type="GO" id="GO:0008017">
    <property type="term" value="F:microtubule binding"/>
    <property type="evidence" value="ECO:0000318"/>
    <property type="project" value="GO_Central"/>
</dbReference>
<reference evidence="12" key="1">
    <citation type="journal article" date="2016" name="Nature">
        <title>The genome of the seagrass Zostera marina reveals angiosperm adaptation to the sea.</title>
        <authorList>
            <person name="Olsen J.L."/>
            <person name="Rouze P."/>
            <person name="Verhelst B."/>
            <person name="Lin Y.-C."/>
            <person name="Bayer T."/>
            <person name="Collen J."/>
            <person name="Dattolo E."/>
            <person name="De Paoli E."/>
            <person name="Dittami S."/>
            <person name="Maumus F."/>
            <person name="Michel G."/>
            <person name="Kersting A."/>
            <person name="Lauritano C."/>
            <person name="Lohaus R."/>
            <person name="Toepel M."/>
            <person name="Tonon T."/>
            <person name="Vanneste K."/>
            <person name="Amirebrahimi M."/>
            <person name="Brakel J."/>
            <person name="Bostroem C."/>
            <person name="Chovatia M."/>
            <person name="Grimwood J."/>
            <person name="Jenkins J.W."/>
            <person name="Jueterbock A."/>
            <person name="Mraz A."/>
            <person name="Stam W.T."/>
            <person name="Tice H."/>
            <person name="Bornberg-Bauer E."/>
            <person name="Green P.J."/>
            <person name="Pearson G.A."/>
            <person name="Procaccini G."/>
            <person name="Duarte C.M."/>
            <person name="Schmutz J."/>
            <person name="Reusch T.B.H."/>
            <person name="Van de Peer Y."/>
        </authorList>
    </citation>
    <scope>NUCLEOTIDE SEQUENCE [LARGE SCALE GENOMIC DNA]</scope>
    <source>
        <strain evidence="12">cv. Finnish</strain>
    </source>
</reference>
<dbReference type="InterPro" id="IPR001752">
    <property type="entry name" value="Kinesin_motor_dom"/>
</dbReference>
<evidence type="ECO:0000256" key="8">
    <source>
        <dbReference type="SAM" id="MobiDB-lite"/>
    </source>
</evidence>
<keyword evidence="5" id="KW-0175">Coiled coil</keyword>
<keyword evidence="4 7" id="KW-0067">ATP-binding</keyword>
<comment type="caution">
    <text evidence="11">The sequence shown here is derived from an EMBL/GenBank/DDBJ whole genome shotgun (WGS) entry which is preliminary data.</text>
</comment>
<dbReference type="OMA" id="QNEQMKT"/>
<dbReference type="InterPro" id="IPR036872">
    <property type="entry name" value="CH_dom_sf"/>
</dbReference>
<evidence type="ECO:0000259" key="10">
    <source>
        <dbReference type="PROSITE" id="PS50067"/>
    </source>
</evidence>
<evidence type="ECO:0000313" key="12">
    <source>
        <dbReference type="Proteomes" id="UP000036987"/>
    </source>
</evidence>
<protein>
    <submittedName>
        <fullName evidence="11">Kinesin-4</fullName>
    </submittedName>
</protein>
<dbReference type="SMART" id="SM00129">
    <property type="entry name" value="KISc"/>
    <property type="match status" value="1"/>
</dbReference>
<dbReference type="Proteomes" id="UP000036987">
    <property type="component" value="Unassembled WGS sequence"/>
</dbReference>
<accession>A0A0K9PQI1</accession>
<evidence type="ECO:0000256" key="2">
    <source>
        <dbReference type="ARBA" id="ARBA00022701"/>
    </source>
</evidence>
<sequence>MYALRNGVILCNALNKIKPRAVPKVVSSLGNISSVSSSEEPAALSAYQYFENIRNFSVAADDIGLPKFEACDVEKGANSTKVVTCLLALKSYSEWISSGSIGTWKFNDNLKPSKFFQMKNSEPIPDSARDSPSPFNNDKLLNEIPPHESTEMFSVDMHLHKGHQQKLKDIRMVKPAIKDFMDNKKALQNRRVFAELDSVPYDIEIEDENSVNIMDSATSGKVYKEEDKFRLEKHSMVFEQQKKDIRELKGVLRSTKSDVQSMQTKYSEDICSLGKQMNKLAHAASGYYKVLDENRILYNQVQDLKGSIRVYCRVRPFLPGQSSNVSSIGHIEDGNIKINTPLKYGKEGHKYFSFNKVFGTSATQDEIFMDTQPLIRSVLDGYNVCIFAYGQTGSGKTYTMTGPKDITKQNQGVNYRALNDLFYLVNQRKGVFLYDISVQMLEIYNEQVRDLLSNEEICNSSQKAINVPGASLVPVSSTFDIIQLMDIGLRNRAIGSTAMNDRSSRSHSCLTVHVEAREIASGTILHGCMHLVDLAGSERVDKSEVAGDRLKEAQHINKSLSALGDVIAALAQKNSHVPYRNSKLTQLLQDSLGGQSKTLMFVHISPETDAIGETISTLKFAERVSTVELGTARLNKESPEVKELKEEIARLKEALAKKNGQPDHHVNIATTPAKKYSNRYLSKNTPNGKKANFRRKTTDDAANTEASSNSSPRQRKSSIGDLQELLSGSDTSPPWVDSSNETSSESVECSVVFPRQDVCERQVDSQPIQQPVVTEGFDDQQLNLPTIVSSEASFRCTGNESKLKQPQPRVTKFNDIRTSTAVKSFLQSPVPATTASRKVLNAVSTTTTTTSSNINKTPLRMRRQKEISDNKPNLKRK</sequence>
<organism evidence="11 12">
    <name type="scientific">Zostera marina</name>
    <name type="common">Eelgrass</name>
    <dbReference type="NCBI Taxonomy" id="29655"/>
    <lineage>
        <taxon>Eukaryota</taxon>
        <taxon>Viridiplantae</taxon>
        <taxon>Streptophyta</taxon>
        <taxon>Embryophyta</taxon>
        <taxon>Tracheophyta</taxon>
        <taxon>Spermatophyta</taxon>
        <taxon>Magnoliopsida</taxon>
        <taxon>Liliopsida</taxon>
        <taxon>Zosteraceae</taxon>
        <taxon>Zostera</taxon>
    </lineage>
</organism>
<comment type="similarity">
    <text evidence="1">Belongs to the TRAFAC class myosin-kinesin ATPase superfamily. Kinesin family. KIN-14 subfamily.</text>
</comment>
<gene>
    <name evidence="11" type="ORF">ZOSMA_185G00400</name>
</gene>
<keyword evidence="6 7" id="KW-0505">Motor protein</keyword>
<evidence type="ECO:0000313" key="11">
    <source>
        <dbReference type="EMBL" id="KMZ71221.1"/>
    </source>
</evidence>
<dbReference type="SUPFAM" id="SSF47576">
    <property type="entry name" value="Calponin-homology domain, CH-domain"/>
    <property type="match status" value="1"/>
</dbReference>
<dbReference type="GO" id="GO:0005874">
    <property type="term" value="C:microtubule"/>
    <property type="evidence" value="ECO:0007669"/>
    <property type="project" value="UniProtKB-KW"/>
</dbReference>
<dbReference type="Pfam" id="PF00225">
    <property type="entry name" value="Kinesin"/>
    <property type="match status" value="1"/>
</dbReference>
<evidence type="ECO:0000259" key="9">
    <source>
        <dbReference type="PROSITE" id="PS50021"/>
    </source>
</evidence>
<dbReference type="GO" id="GO:0007017">
    <property type="term" value="P:microtubule-based process"/>
    <property type="evidence" value="ECO:0000318"/>
    <property type="project" value="GO_Central"/>
</dbReference>
<feature type="compositionally biased region" description="Low complexity" evidence="8">
    <location>
        <begin position="738"/>
        <end position="747"/>
    </location>
</feature>
<dbReference type="Pfam" id="PF00307">
    <property type="entry name" value="CH"/>
    <property type="match status" value="1"/>
</dbReference>
<keyword evidence="3 7" id="KW-0547">Nucleotide-binding</keyword>
<proteinExistence type="inferred from homology"/>